<sequence>MASGGKKILTGSIDKKVKVIDVQNYDVVHTITYDSPVVSLGISNDDATIEENLRFKPSTGDVVISAVDPGSLPRYDLFLRKFQYSAALTEVLRHHIVKNMPNVTVSVIHELIR</sequence>
<dbReference type="AlphaFoldDB" id="A0AA88LDI4"/>
<dbReference type="GO" id="GO:0005730">
    <property type="term" value="C:nucleolus"/>
    <property type="evidence" value="ECO:0007669"/>
    <property type="project" value="InterPro"/>
</dbReference>
<reference evidence="7" key="1">
    <citation type="submission" date="2023-07" db="EMBL/GenBank/DDBJ databases">
        <title>Chromosome-level genome assembly of Artemia franciscana.</title>
        <authorList>
            <person name="Jo E."/>
        </authorList>
    </citation>
    <scope>NUCLEOTIDE SEQUENCE</scope>
    <source>
        <tissue evidence="7">Whole body</tissue>
    </source>
</reference>
<keyword evidence="5" id="KW-0539">Nucleus</keyword>
<proteinExistence type="predicted"/>
<evidence type="ECO:0000256" key="3">
    <source>
        <dbReference type="ARBA" id="ARBA00022574"/>
    </source>
</evidence>
<evidence type="ECO:0000313" key="8">
    <source>
        <dbReference type="Proteomes" id="UP001187531"/>
    </source>
</evidence>
<evidence type="ECO:0000256" key="1">
    <source>
        <dbReference type="ARBA" id="ARBA00004123"/>
    </source>
</evidence>
<organism evidence="7 8">
    <name type="scientific">Artemia franciscana</name>
    <name type="common">Brine shrimp</name>
    <name type="synonym">Artemia sanfranciscana</name>
    <dbReference type="NCBI Taxonomy" id="6661"/>
    <lineage>
        <taxon>Eukaryota</taxon>
        <taxon>Metazoa</taxon>
        <taxon>Ecdysozoa</taxon>
        <taxon>Arthropoda</taxon>
        <taxon>Crustacea</taxon>
        <taxon>Branchiopoda</taxon>
        <taxon>Anostraca</taxon>
        <taxon>Artemiidae</taxon>
        <taxon>Artemia</taxon>
    </lineage>
</organism>
<comment type="caution">
    <text evidence="7">The sequence shown here is derived from an EMBL/GenBank/DDBJ whole genome shotgun (WGS) entry which is preliminary data.</text>
</comment>
<name>A0AA88LDI4_ARTSF</name>
<dbReference type="Pfam" id="PF09384">
    <property type="entry name" value="UTP15_C"/>
    <property type="match status" value="1"/>
</dbReference>
<dbReference type="PANTHER" id="PTHR19924:SF26">
    <property type="entry name" value="U3 SMALL NUCLEOLAR RNA-ASSOCIATED PROTEIN 15 HOMOLOG"/>
    <property type="match status" value="1"/>
</dbReference>
<keyword evidence="3" id="KW-0853">WD repeat</keyword>
<dbReference type="GO" id="GO:0045943">
    <property type="term" value="P:positive regulation of transcription by RNA polymerase I"/>
    <property type="evidence" value="ECO:0007669"/>
    <property type="project" value="TreeGrafter"/>
</dbReference>
<gene>
    <name evidence="7" type="ORF">QYM36_002790</name>
</gene>
<accession>A0AA88LDI4</accession>
<protein>
    <recommendedName>
        <fullName evidence="6">U3 small nucleolar RNA-associated protein 15 C-terminal domain-containing protein</fullName>
    </recommendedName>
</protein>
<evidence type="ECO:0000256" key="2">
    <source>
        <dbReference type="ARBA" id="ARBA00022552"/>
    </source>
</evidence>
<evidence type="ECO:0000313" key="7">
    <source>
        <dbReference type="EMBL" id="KAK2722369.1"/>
    </source>
</evidence>
<dbReference type="PANTHER" id="PTHR19924">
    <property type="entry name" value="UTP15 U3 SMALL NUCLEOLAR RNA-ASSOCIATED PROTEIN 15 FAMILY MEMBER"/>
    <property type="match status" value="1"/>
</dbReference>
<dbReference type="Proteomes" id="UP001187531">
    <property type="component" value="Unassembled WGS sequence"/>
</dbReference>
<comment type="subcellular location">
    <subcellularLocation>
        <location evidence="1">Nucleus</location>
    </subcellularLocation>
</comment>
<dbReference type="SUPFAM" id="SSF50998">
    <property type="entry name" value="Quinoprotein alcohol dehydrogenase-like"/>
    <property type="match status" value="1"/>
</dbReference>
<evidence type="ECO:0000259" key="6">
    <source>
        <dbReference type="Pfam" id="PF09384"/>
    </source>
</evidence>
<dbReference type="GO" id="GO:0006364">
    <property type="term" value="P:rRNA processing"/>
    <property type="evidence" value="ECO:0007669"/>
    <property type="project" value="UniProtKB-KW"/>
</dbReference>
<keyword evidence="2" id="KW-0698">rRNA processing</keyword>
<dbReference type="EMBL" id="JAVRJZ010000005">
    <property type="protein sequence ID" value="KAK2722369.1"/>
    <property type="molecule type" value="Genomic_DNA"/>
</dbReference>
<evidence type="ECO:0000256" key="5">
    <source>
        <dbReference type="ARBA" id="ARBA00023242"/>
    </source>
</evidence>
<keyword evidence="4" id="KW-0677">Repeat</keyword>
<dbReference type="InterPro" id="IPR011047">
    <property type="entry name" value="Quinoprotein_ADH-like_sf"/>
</dbReference>
<dbReference type="InterPro" id="IPR018983">
    <property type="entry name" value="U3_snoRNA-assocProt_15_C"/>
</dbReference>
<evidence type="ECO:0000256" key="4">
    <source>
        <dbReference type="ARBA" id="ARBA00022737"/>
    </source>
</evidence>
<keyword evidence="8" id="KW-1185">Reference proteome</keyword>
<feature type="domain" description="U3 small nucleolar RNA-associated protein 15 C-terminal" evidence="6">
    <location>
        <begin position="55"/>
        <end position="113"/>
    </location>
</feature>